<evidence type="ECO:0000256" key="6">
    <source>
        <dbReference type="ARBA" id="ARBA00023098"/>
    </source>
</evidence>
<evidence type="ECO:0000256" key="8">
    <source>
        <dbReference type="ARBA" id="ARBA00023136"/>
    </source>
</evidence>
<dbReference type="PRINTS" id="PR00979">
    <property type="entry name" value="TAFAZZIN"/>
</dbReference>
<dbReference type="SUPFAM" id="SSF69593">
    <property type="entry name" value="Glycerol-3-phosphate (1)-acyltransferase"/>
    <property type="match status" value="1"/>
</dbReference>
<evidence type="ECO:0000256" key="13">
    <source>
        <dbReference type="RuleBase" id="RU365062"/>
    </source>
</evidence>
<dbReference type="OrthoDB" id="193467at2759"/>
<comment type="similarity">
    <text evidence="2 13">Belongs to the taffazin family.</text>
</comment>
<evidence type="ECO:0000256" key="1">
    <source>
        <dbReference type="ARBA" id="ARBA00004137"/>
    </source>
</evidence>
<evidence type="ECO:0000313" key="16">
    <source>
        <dbReference type="Proteomes" id="UP000276776"/>
    </source>
</evidence>
<dbReference type="GO" id="GO:0007007">
    <property type="term" value="P:inner mitochondrial membrane organization"/>
    <property type="evidence" value="ECO:0007669"/>
    <property type="project" value="TreeGrafter"/>
</dbReference>
<sequence length="213" mass="24803">MNRITVVNKNRFLTILQDRSRPLITVSNHRSNMDDPLIWCLFTWPEFFSNVSRFRYTLAANDICFTKSWHSWFFSLGKCIPVVRGAGVHQEGVDFCIDKLAKNGWIHIFPEGKVTLEPVRIKWGVARMIMDSPNPPIVLPIWIQRMAEVWPQSKPYYPRLGKHVTITIGKELDMKEYMSSFHSDSEIAKRKALADFVQEKLYDLGSQITQRKS</sequence>
<dbReference type="SMART" id="SM00563">
    <property type="entry name" value="PlsC"/>
    <property type="match status" value="1"/>
</dbReference>
<evidence type="ECO:0000259" key="14">
    <source>
        <dbReference type="SMART" id="SM00563"/>
    </source>
</evidence>
<keyword evidence="9" id="KW-0012">Acyltransferase</keyword>
<organism evidence="17">
    <name type="scientific">Thelazia callipaeda</name>
    <name type="common">Oriental eyeworm</name>
    <name type="synonym">Parasitic nematode</name>
    <dbReference type="NCBI Taxonomy" id="103827"/>
    <lineage>
        <taxon>Eukaryota</taxon>
        <taxon>Metazoa</taxon>
        <taxon>Ecdysozoa</taxon>
        <taxon>Nematoda</taxon>
        <taxon>Chromadorea</taxon>
        <taxon>Rhabditida</taxon>
        <taxon>Spirurina</taxon>
        <taxon>Spiruromorpha</taxon>
        <taxon>Thelazioidea</taxon>
        <taxon>Thelaziidae</taxon>
        <taxon>Thelazia</taxon>
    </lineage>
</organism>
<keyword evidence="4" id="KW-1000">Mitochondrion outer membrane</keyword>
<gene>
    <name evidence="15" type="ORF">TCLT_LOCUS6354</name>
</gene>
<keyword evidence="3" id="KW-0808">Transferase</keyword>
<evidence type="ECO:0000256" key="12">
    <source>
        <dbReference type="ARBA" id="ARBA00049543"/>
    </source>
</evidence>
<dbReference type="GO" id="GO:0005741">
    <property type="term" value="C:mitochondrial outer membrane"/>
    <property type="evidence" value="ECO:0007669"/>
    <property type="project" value="UniProtKB-SubCell"/>
</dbReference>
<dbReference type="WBParaSite" id="TCLT_0000636501-mRNA-1">
    <property type="protein sequence ID" value="TCLT_0000636501-mRNA-1"/>
    <property type="gene ID" value="TCLT_0000636501"/>
</dbReference>
<evidence type="ECO:0000256" key="2">
    <source>
        <dbReference type="ARBA" id="ARBA00010524"/>
    </source>
</evidence>
<dbReference type="GO" id="GO:0035965">
    <property type="term" value="P:cardiolipin acyl-chain remodeling"/>
    <property type="evidence" value="ECO:0007669"/>
    <property type="project" value="TreeGrafter"/>
</dbReference>
<keyword evidence="8" id="KW-0472">Membrane</keyword>
<evidence type="ECO:0000256" key="5">
    <source>
        <dbReference type="ARBA" id="ARBA00022792"/>
    </source>
</evidence>
<accession>A0A0N5D0N3</accession>
<evidence type="ECO:0000256" key="7">
    <source>
        <dbReference type="ARBA" id="ARBA00023128"/>
    </source>
</evidence>
<name>A0A0N5D0N3_THECL</name>
<dbReference type="OMA" id="WHTLFFS"/>
<feature type="domain" description="Phospholipid/glycerol acyltransferase" evidence="14">
    <location>
        <begin position="23"/>
        <end position="146"/>
    </location>
</feature>
<evidence type="ECO:0000256" key="11">
    <source>
        <dbReference type="ARBA" id="ARBA00047906"/>
    </source>
</evidence>
<dbReference type="AlphaFoldDB" id="A0A0N5D0N3"/>
<dbReference type="InterPro" id="IPR000872">
    <property type="entry name" value="Tafazzin"/>
</dbReference>
<reference evidence="15 16" key="2">
    <citation type="submission" date="2018-11" db="EMBL/GenBank/DDBJ databases">
        <authorList>
            <consortium name="Pathogen Informatics"/>
        </authorList>
    </citation>
    <scope>NUCLEOTIDE SEQUENCE [LARGE SCALE GENOMIC DNA]</scope>
</reference>
<comment type="catalytic activity">
    <reaction evidence="11">
        <text>1'-[1,2-diacyl-sn-glycero-3-phospho],3'-[1-acyl-sn-glycero-3-phospho]-glycerol + a 1,2-diacyl-sn-glycero-3-phosphocholine = a cardiolipin + a 1-acyl-sn-glycero-3-phosphocholine</text>
        <dbReference type="Rhea" id="RHEA:33731"/>
        <dbReference type="ChEBI" id="CHEBI:57643"/>
        <dbReference type="ChEBI" id="CHEBI:58168"/>
        <dbReference type="ChEBI" id="CHEBI:62237"/>
        <dbReference type="ChEBI" id="CHEBI:64743"/>
    </reaction>
    <physiologicalReaction direction="left-to-right" evidence="11">
        <dbReference type="Rhea" id="RHEA:33732"/>
    </physiologicalReaction>
    <physiologicalReaction direction="right-to-left" evidence="11">
        <dbReference type="Rhea" id="RHEA:33733"/>
    </physiologicalReaction>
</comment>
<dbReference type="InterPro" id="IPR002123">
    <property type="entry name" value="Plipid/glycerol_acylTrfase"/>
</dbReference>
<protein>
    <recommendedName>
        <fullName evidence="13">Tafazzin family protein</fullName>
    </recommendedName>
</protein>
<dbReference type="STRING" id="103827.A0A0N5D0N3"/>
<evidence type="ECO:0000313" key="15">
    <source>
        <dbReference type="EMBL" id="VDN03698.1"/>
    </source>
</evidence>
<dbReference type="GO" id="GO:0047184">
    <property type="term" value="F:1-acylglycerophosphocholine O-acyltransferase activity"/>
    <property type="evidence" value="ECO:0007669"/>
    <property type="project" value="TreeGrafter"/>
</dbReference>
<reference evidence="17" key="1">
    <citation type="submission" date="2017-02" db="UniProtKB">
        <authorList>
            <consortium name="WormBaseParasite"/>
        </authorList>
    </citation>
    <scope>IDENTIFICATION</scope>
</reference>
<evidence type="ECO:0000313" key="17">
    <source>
        <dbReference type="WBParaSite" id="TCLT_0000636501-mRNA-1"/>
    </source>
</evidence>
<dbReference type="Pfam" id="PF01553">
    <property type="entry name" value="Acyltransferase"/>
    <property type="match status" value="1"/>
</dbReference>
<proteinExistence type="inferred from homology"/>
<evidence type="ECO:0000256" key="4">
    <source>
        <dbReference type="ARBA" id="ARBA00022787"/>
    </source>
</evidence>
<comment type="catalytic activity">
    <reaction evidence="12">
        <text>1,2-di-(9Z-octadecenoyl)-sn-glycero-3-phosphocholine + 1-hexadecanoyl-sn-glycero-3-phosphocholine = 1-hexadecanoyl-2-(9Z-octadecenoyl)-sn-glycero-3-phosphocholine + 1-(9Z-octadecenoyl)-sn-glycero-3-phosphocholine</text>
        <dbReference type="Rhea" id="RHEA:43816"/>
        <dbReference type="ChEBI" id="CHEBI:28610"/>
        <dbReference type="ChEBI" id="CHEBI:72998"/>
        <dbReference type="ChEBI" id="CHEBI:73001"/>
        <dbReference type="ChEBI" id="CHEBI:74669"/>
    </reaction>
    <physiologicalReaction direction="left-to-right" evidence="12">
        <dbReference type="Rhea" id="RHEA:43817"/>
    </physiologicalReaction>
    <physiologicalReaction direction="right-to-left" evidence="12">
        <dbReference type="Rhea" id="RHEA:43818"/>
    </physiologicalReaction>
</comment>
<evidence type="ECO:0000256" key="9">
    <source>
        <dbReference type="ARBA" id="ARBA00023315"/>
    </source>
</evidence>
<dbReference type="PANTHER" id="PTHR12497">
    <property type="entry name" value="TAZ PROTEIN TAFAZZIN"/>
    <property type="match status" value="1"/>
</dbReference>
<dbReference type="GO" id="GO:0005743">
    <property type="term" value="C:mitochondrial inner membrane"/>
    <property type="evidence" value="ECO:0007669"/>
    <property type="project" value="UniProtKB-SubCell"/>
</dbReference>
<keyword evidence="5" id="KW-0999">Mitochondrion inner membrane</keyword>
<dbReference type="Proteomes" id="UP000276776">
    <property type="component" value="Unassembled WGS sequence"/>
</dbReference>
<keyword evidence="16" id="KW-1185">Reference proteome</keyword>
<dbReference type="EMBL" id="UYYF01004409">
    <property type="protein sequence ID" value="VDN03698.1"/>
    <property type="molecule type" value="Genomic_DNA"/>
</dbReference>
<keyword evidence="6" id="KW-0443">Lipid metabolism</keyword>
<dbReference type="CDD" id="cd07989">
    <property type="entry name" value="LPLAT_AGPAT-like"/>
    <property type="match status" value="1"/>
</dbReference>
<keyword evidence="7" id="KW-0496">Mitochondrion</keyword>
<comment type="subcellular location">
    <subcellularLocation>
        <location evidence="1">Mitochondrion inner membrane</location>
        <topology evidence="1">Peripheral membrane protein</topology>
        <orientation evidence="1">Intermembrane side</orientation>
    </subcellularLocation>
    <subcellularLocation>
        <location evidence="10">Mitochondrion outer membrane</location>
        <topology evidence="10">Peripheral membrane protein</topology>
        <orientation evidence="10">Intermembrane side</orientation>
    </subcellularLocation>
</comment>
<evidence type="ECO:0000256" key="3">
    <source>
        <dbReference type="ARBA" id="ARBA00022679"/>
    </source>
</evidence>
<evidence type="ECO:0000256" key="10">
    <source>
        <dbReference type="ARBA" id="ARBA00024323"/>
    </source>
</evidence>
<dbReference type="PANTHER" id="PTHR12497:SF0">
    <property type="entry name" value="TAFAZZIN"/>
    <property type="match status" value="1"/>
</dbReference>